<dbReference type="VEuPathDB" id="FungiDB:D8B26_008014"/>
<dbReference type="HOGENOM" id="CLU_2305818_0_0_1"/>
<evidence type="ECO:0000313" key="2">
    <source>
        <dbReference type="EMBL" id="EFW15450.1"/>
    </source>
</evidence>
<organism evidence="3">
    <name type="scientific">Coccidioides posadasii (strain RMSCC 757 / Silveira)</name>
    <name type="common">Valley fever fungus</name>
    <dbReference type="NCBI Taxonomy" id="443226"/>
    <lineage>
        <taxon>Eukaryota</taxon>
        <taxon>Fungi</taxon>
        <taxon>Dikarya</taxon>
        <taxon>Ascomycota</taxon>
        <taxon>Pezizomycotina</taxon>
        <taxon>Eurotiomycetes</taxon>
        <taxon>Eurotiomycetidae</taxon>
        <taxon>Onygenales</taxon>
        <taxon>Onygenaceae</taxon>
        <taxon>Coccidioides</taxon>
    </lineage>
</organism>
<name>E9DE96_COCPS</name>
<reference evidence="3" key="1">
    <citation type="journal article" date="2010" name="Genome Res.">
        <title>Population genomic sequencing of Coccidioides fungi reveals recent hybridization and transposon control.</title>
        <authorList>
            <person name="Neafsey D.E."/>
            <person name="Barker B.M."/>
            <person name="Sharpton T.J."/>
            <person name="Stajich J.E."/>
            <person name="Park D.J."/>
            <person name="Whiston E."/>
            <person name="Hung C.-Y."/>
            <person name="McMahan C."/>
            <person name="White J."/>
            <person name="Sykes S."/>
            <person name="Heiman D."/>
            <person name="Young S."/>
            <person name="Zeng Q."/>
            <person name="Abouelleil A."/>
            <person name="Aftuck L."/>
            <person name="Bessette D."/>
            <person name="Brown A."/>
            <person name="FitzGerald M."/>
            <person name="Lui A."/>
            <person name="Macdonald J.P."/>
            <person name="Priest M."/>
            <person name="Orbach M.J."/>
            <person name="Galgiani J.N."/>
            <person name="Kirkland T.N."/>
            <person name="Cole G.T."/>
            <person name="Birren B.W."/>
            <person name="Henn M.R."/>
            <person name="Taylor J.W."/>
            <person name="Rounsley S.D."/>
        </authorList>
    </citation>
    <scope>NUCLEOTIDE SEQUENCE [LARGE SCALE GENOMIC DNA]</scope>
    <source>
        <strain evidence="3">RMSCC 757 / Silveira</strain>
    </source>
</reference>
<feature type="compositionally biased region" description="Basic and acidic residues" evidence="1">
    <location>
        <begin position="36"/>
        <end position="47"/>
    </location>
</feature>
<dbReference type="AlphaFoldDB" id="E9DE96"/>
<feature type="compositionally biased region" description="Basic and acidic residues" evidence="1">
    <location>
        <begin position="61"/>
        <end position="77"/>
    </location>
</feature>
<evidence type="ECO:0000313" key="3">
    <source>
        <dbReference type="Proteomes" id="UP000002497"/>
    </source>
</evidence>
<dbReference type="EMBL" id="GL636501">
    <property type="protein sequence ID" value="EFW15450.1"/>
    <property type="molecule type" value="Genomic_DNA"/>
</dbReference>
<proteinExistence type="predicted"/>
<dbReference type="VEuPathDB" id="FungiDB:CPSG_07887"/>
<feature type="region of interest" description="Disordered" evidence="1">
    <location>
        <begin position="36"/>
        <end position="84"/>
    </location>
</feature>
<dbReference type="Proteomes" id="UP000002497">
    <property type="component" value="Unassembled WGS sequence"/>
</dbReference>
<keyword evidence="3" id="KW-1185">Reference proteome</keyword>
<protein>
    <submittedName>
        <fullName evidence="2">Predicted protein</fullName>
    </submittedName>
</protein>
<accession>E9DE96</accession>
<reference evidence="3" key="2">
    <citation type="submission" date="2010-03" db="EMBL/GenBank/DDBJ databases">
        <title>The genome sequence of Coccidioides posadasii strain Silveira.</title>
        <authorList>
            <consortium name="The Broad Institute Genome Sequencing Center for Infectious Disease"/>
            <person name="Neafsey D."/>
            <person name="Orbach M."/>
            <person name="Henn M.R."/>
            <person name="Cole G.T."/>
            <person name="Galgiani J."/>
            <person name="Gardner M.J."/>
            <person name="Kirkland T.N."/>
            <person name="Taylor J.W."/>
            <person name="Young S.K."/>
            <person name="Zeng Q."/>
            <person name="Koehrsen M."/>
            <person name="Alvarado L."/>
            <person name="Berlin A."/>
            <person name="Borenstein D."/>
            <person name="Chapman S.B."/>
            <person name="Chen Z."/>
            <person name="Engels R."/>
            <person name="Freedman E."/>
            <person name="Gellesch M."/>
            <person name="Goldberg J."/>
            <person name="Griggs A."/>
            <person name="Gujja S."/>
            <person name="Heilman E."/>
            <person name="Heiman D."/>
            <person name="Howarth C."/>
            <person name="Jen D."/>
            <person name="Larson L."/>
            <person name="Mehta T."/>
            <person name="Neiman D."/>
            <person name="Park D."/>
            <person name="Pearson M."/>
            <person name="Richards J."/>
            <person name="Roberts A."/>
            <person name="Saif S."/>
            <person name="Shea T."/>
            <person name="Shenoy N."/>
            <person name="Sisk P."/>
            <person name="Stolte C."/>
            <person name="Sykes S."/>
            <person name="Walk T."/>
            <person name="White J."/>
            <person name="Yandava C."/>
            <person name="Haas B."/>
            <person name="Nusbaum C."/>
            <person name="Birren B."/>
        </authorList>
    </citation>
    <scope>NUCLEOTIDE SEQUENCE [LARGE SCALE GENOMIC DNA]</scope>
    <source>
        <strain evidence="3">RMSCC 757 / Silveira</strain>
    </source>
</reference>
<evidence type="ECO:0000256" key="1">
    <source>
        <dbReference type="SAM" id="MobiDB-lite"/>
    </source>
</evidence>
<sequence>MVRKKTTKAEEEMARDDVECGCFVSCSQAKTRVSGREVALDKDESDMRGSQQETTGGRRKGGGEGRKNGLFDPREPPDTQGEWRANVSCQTVRFTLWCGK</sequence>
<gene>
    <name evidence="2" type="ORF">CPSG_07887</name>
</gene>